<comment type="caution">
    <text evidence="2">The sequence shown here is derived from an EMBL/GenBank/DDBJ whole genome shotgun (WGS) entry which is preliminary data.</text>
</comment>
<dbReference type="Pfam" id="PF01663">
    <property type="entry name" value="Phosphodiest"/>
    <property type="match status" value="1"/>
</dbReference>
<keyword evidence="3" id="KW-1185">Reference proteome</keyword>
<reference evidence="2 3" key="1">
    <citation type="submission" date="2020-06" db="EMBL/GenBank/DDBJ databases">
        <authorList>
            <person name="Kim S.-J."/>
            <person name="Park S.-J."/>
        </authorList>
    </citation>
    <scope>NUCLEOTIDE SEQUENCE [LARGE SCALE GENOMIC DNA]</scope>
    <source>
        <strain evidence="2 3">SW-151</strain>
    </source>
</reference>
<organism evidence="2 3">
    <name type="scientific">Parasphingorhabdus flavimaris</name>
    <dbReference type="NCBI Taxonomy" id="266812"/>
    <lineage>
        <taxon>Bacteria</taxon>
        <taxon>Pseudomonadati</taxon>
        <taxon>Pseudomonadota</taxon>
        <taxon>Alphaproteobacteria</taxon>
        <taxon>Sphingomonadales</taxon>
        <taxon>Sphingomonadaceae</taxon>
        <taxon>Parasphingorhabdus</taxon>
    </lineage>
</organism>
<evidence type="ECO:0000256" key="1">
    <source>
        <dbReference type="SAM" id="SignalP"/>
    </source>
</evidence>
<protein>
    <submittedName>
        <fullName evidence="2">Alkaline phosphatase family protein</fullName>
    </submittedName>
</protein>
<proteinExistence type="predicted"/>
<sequence length="414" mass="45861">MFKNLISLILAGFLLAGAPALAATTPELDDPVSEKTEQRDPVTILISIDGFRPDYLERGITPNLSALAASGIYGPMRPSFPSKTFPNHWTLVTGKTPDHHGIVGNTMEDAARPGEVFKMATQDPFWWNQAEPIWITAEKQGIRSATMFWPGSEVDFNGVRPADWWPFNQKLSNDRRINAIVDWMRRPADIRPRLVTLYFDTVDTAGHYYGPAPGEKLHAAISAVDSEIGRLKQQLDNLDQPVNFVIASDHGMTETAPDRIIYLDQIMARDQYRVVEDGNYLAVEPLEGNRDAVRAAFLQPHEHMQCWDRQNIPPELGYGTNPRVPSIFCLVETGWVVLQDVPEWMTGTGGGHGYDHRDPDMMAFFLSSGPAIRAGGQLPAFDNVDIYSLVAKLTGVNPVAGDGSLAPFEPVLKP</sequence>
<dbReference type="InterPro" id="IPR017850">
    <property type="entry name" value="Alkaline_phosphatase_core_sf"/>
</dbReference>
<name>A0ABX2N1W4_9SPHN</name>
<dbReference type="PANTHER" id="PTHR10151:SF120">
    <property type="entry name" value="BIS(5'-ADENOSYL)-TRIPHOSPHATASE"/>
    <property type="match status" value="1"/>
</dbReference>
<dbReference type="InterPro" id="IPR002591">
    <property type="entry name" value="Phosphodiest/P_Trfase"/>
</dbReference>
<dbReference type="CDD" id="cd16018">
    <property type="entry name" value="Enpp"/>
    <property type="match status" value="1"/>
</dbReference>
<dbReference type="Proteomes" id="UP000652427">
    <property type="component" value="Unassembled WGS sequence"/>
</dbReference>
<feature type="chain" id="PRO_5045932764" evidence="1">
    <location>
        <begin position="23"/>
        <end position="414"/>
    </location>
</feature>
<accession>A0ABX2N1W4</accession>
<feature type="signal peptide" evidence="1">
    <location>
        <begin position="1"/>
        <end position="22"/>
    </location>
</feature>
<dbReference type="PANTHER" id="PTHR10151">
    <property type="entry name" value="ECTONUCLEOTIDE PYROPHOSPHATASE/PHOSPHODIESTERASE"/>
    <property type="match status" value="1"/>
</dbReference>
<dbReference type="Gene3D" id="3.40.720.10">
    <property type="entry name" value="Alkaline Phosphatase, subunit A"/>
    <property type="match status" value="1"/>
</dbReference>
<gene>
    <name evidence="2" type="ORF">HUO14_07310</name>
</gene>
<dbReference type="SUPFAM" id="SSF53649">
    <property type="entry name" value="Alkaline phosphatase-like"/>
    <property type="match status" value="1"/>
</dbReference>
<evidence type="ECO:0000313" key="3">
    <source>
        <dbReference type="Proteomes" id="UP000652427"/>
    </source>
</evidence>
<evidence type="ECO:0000313" key="2">
    <source>
        <dbReference type="EMBL" id="NVD27707.1"/>
    </source>
</evidence>
<dbReference type="Gene3D" id="3.30.1360.180">
    <property type="match status" value="1"/>
</dbReference>
<dbReference type="EMBL" id="JABWMH010000002">
    <property type="protein sequence ID" value="NVD27707.1"/>
    <property type="molecule type" value="Genomic_DNA"/>
</dbReference>
<keyword evidence="1" id="KW-0732">Signal</keyword>